<dbReference type="GeneID" id="19973215"/>
<dbReference type="GO" id="GO:0005829">
    <property type="term" value="C:cytosol"/>
    <property type="evidence" value="ECO:0007669"/>
    <property type="project" value="TreeGrafter"/>
</dbReference>
<keyword evidence="9" id="KW-0732">Signal</keyword>
<gene>
    <name evidence="11" type="ORF">HMPREF1541_05876</name>
</gene>
<evidence type="ECO:0000256" key="7">
    <source>
        <dbReference type="ARBA" id="ARBA00038889"/>
    </source>
</evidence>
<keyword evidence="5 8" id="KW-0456">Lyase</keyword>
<dbReference type="SUPFAM" id="SSF51556">
    <property type="entry name" value="Metallo-dependent hydrolases"/>
    <property type="match status" value="1"/>
</dbReference>
<dbReference type="Pfam" id="PF04909">
    <property type="entry name" value="Amidohydro_2"/>
    <property type="match status" value="1"/>
</dbReference>
<dbReference type="InterPro" id="IPR032466">
    <property type="entry name" value="Metal_Hydrolase"/>
</dbReference>
<dbReference type="InParanoid" id="W2RTK1"/>
<feature type="domain" description="Amidohydrolase-related" evidence="10">
    <location>
        <begin position="49"/>
        <end position="362"/>
    </location>
</feature>
<dbReference type="Gene3D" id="3.20.20.140">
    <property type="entry name" value="Metal-dependent hydrolases"/>
    <property type="match status" value="1"/>
</dbReference>
<keyword evidence="2" id="KW-0479">Metal-binding</keyword>
<evidence type="ECO:0000256" key="4">
    <source>
        <dbReference type="ARBA" id="ARBA00022833"/>
    </source>
</evidence>
<dbReference type="HOGENOM" id="CLU_039329_2_1_1"/>
<protein>
    <recommendedName>
        <fullName evidence="7">6-methylsalicylate decarboxylase</fullName>
        <ecNumber evidence="7">4.1.1.52</ecNumber>
    </recommendedName>
</protein>
<organism evidence="11 12">
    <name type="scientific">Cyphellophora europaea (strain CBS 101466)</name>
    <name type="common">Phialophora europaea</name>
    <dbReference type="NCBI Taxonomy" id="1220924"/>
    <lineage>
        <taxon>Eukaryota</taxon>
        <taxon>Fungi</taxon>
        <taxon>Dikarya</taxon>
        <taxon>Ascomycota</taxon>
        <taxon>Pezizomycotina</taxon>
        <taxon>Eurotiomycetes</taxon>
        <taxon>Chaetothyriomycetidae</taxon>
        <taxon>Chaetothyriales</taxon>
        <taxon>Cyphellophoraceae</taxon>
        <taxon>Cyphellophora</taxon>
    </lineage>
</organism>
<dbReference type="GO" id="GO:0047596">
    <property type="term" value="F:6-methylsalicylate decarboxylase activity"/>
    <property type="evidence" value="ECO:0007669"/>
    <property type="project" value="UniProtKB-EC"/>
</dbReference>
<evidence type="ECO:0000256" key="6">
    <source>
        <dbReference type="ARBA" id="ARBA00036832"/>
    </source>
</evidence>
<evidence type="ECO:0000259" key="10">
    <source>
        <dbReference type="Pfam" id="PF04909"/>
    </source>
</evidence>
<dbReference type="STRING" id="1220924.W2RTK1"/>
<accession>W2RTK1</accession>
<dbReference type="PANTHER" id="PTHR21240">
    <property type="entry name" value="2-AMINO-3-CARBOXYLMUCONATE-6-SEMIALDEHYDE DECARBOXYLASE"/>
    <property type="match status" value="1"/>
</dbReference>
<evidence type="ECO:0000256" key="8">
    <source>
        <dbReference type="RuleBase" id="RU366045"/>
    </source>
</evidence>
<dbReference type="Proteomes" id="UP000030752">
    <property type="component" value="Unassembled WGS sequence"/>
</dbReference>
<keyword evidence="4" id="KW-0862">Zinc</keyword>
<evidence type="ECO:0000256" key="2">
    <source>
        <dbReference type="ARBA" id="ARBA00022723"/>
    </source>
</evidence>
<dbReference type="InterPro" id="IPR032465">
    <property type="entry name" value="ACMSD"/>
</dbReference>
<keyword evidence="12" id="KW-1185">Reference proteome</keyword>
<evidence type="ECO:0000256" key="1">
    <source>
        <dbReference type="ARBA" id="ARBA00005871"/>
    </source>
</evidence>
<evidence type="ECO:0000313" key="11">
    <source>
        <dbReference type="EMBL" id="ETN39650.1"/>
    </source>
</evidence>
<comment type="catalytic activity">
    <reaction evidence="6">
        <text>6-methylsalicylate + H(+) = 3-methylphenol + CO2</text>
        <dbReference type="Rhea" id="RHEA:23112"/>
        <dbReference type="ChEBI" id="CHEBI:15378"/>
        <dbReference type="ChEBI" id="CHEBI:16526"/>
        <dbReference type="ChEBI" id="CHEBI:17231"/>
        <dbReference type="ChEBI" id="CHEBI:36658"/>
        <dbReference type="EC" id="4.1.1.52"/>
    </reaction>
    <physiologicalReaction direction="left-to-right" evidence="6">
        <dbReference type="Rhea" id="RHEA:23113"/>
    </physiologicalReaction>
</comment>
<evidence type="ECO:0000256" key="3">
    <source>
        <dbReference type="ARBA" id="ARBA00022793"/>
    </source>
</evidence>
<comment type="similarity">
    <text evidence="1">Belongs to the metallo-dependent hydrolases superfamily. ACMSD family.</text>
</comment>
<evidence type="ECO:0000256" key="9">
    <source>
        <dbReference type="SAM" id="SignalP"/>
    </source>
</evidence>
<sequence length="369" mass="40915">MSLLAIDILTFTRLLAILAARPAKIMQDIGDQIVNAALAWPTQPPINKIDTHHHFVPEFYAEIVEQAGGDPSGWPTPRWSAEQSIKVMDKLGVSAAVLSVTAPGACILTGEASYDLARRLNLEAATHRQRSPSRFAMFASLPSLLDTDAALEEIRFALDELHADGVTVFTRYGNQHTYLGHPDLEPIWAELNRRKCVVFVHPTHPVDTNPVNSKMPQPMIDYPHETTRAAMDMILQRTCIKYPDCKVILSHAGGSLPYIISRISVPLEAVPGPVASFKIGVNHREVVESFRSFYYDLALSSSPAVIRLLLDQVPNDHILYGSDFPYAPLPAYPAFLKHLEGFNMDSETRRKINFKNARAILPGLPSAHL</sequence>
<dbReference type="GO" id="GO:0046872">
    <property type="term" value="F:metal ion binding"/>
    <property type="evidence" value="ECO:0007669"/>
    <property type="project" value="UniProtKB-KW"/>
</dbReference>
<dbReference type="AlphaFoldDB" id="W2RTK1"/>
<dbReference type="PANTHER" id="PTHR21240:SF29">
    <property type="entry name" value="AMIDOHYDROLASE-RELATED DOMAIN-CONTAINING PROTEIN"/>
    <property type="match status" value="1"/>
</dbReference>
<dbReference type="GO" id="GO:0019748">
    <property type="term" value="P:secondary metabolic process"/>
    <property type="evidence" value="ECO:0007669"/>
    <property type="project" value="TreeGrafter"/>
</dbReference>
<dbReference type="eggNOG" id="KOG4245">
    <property type="taxonomic scope" value="Eukaryota"/>
</dbReference>
<dbReference type="VEuPathDB" id="FungiDB:HMPREF1541_05876"/>
<dbReference type="RefSeq" id="XP_008718435.1">
    <property type="nucleotide sequence ID" value="XM_008720213.1"/>
</dbReference>
<dbReference type="InterPro" id="IPR006680">
    <property type="entry name" value="Amidohydro-rel"/>
</dbReference>
<evidence type="ECO:0000256" key="5">
    <source>
        <dbReference type="ARBA" id="ARBA00023239"/>
    </source>
</evidence>
<name>W2RTK1_CYPE1</name>
<proteinExistence type="inferred from homology"/>
<dbReference type="OrthoDB" id="2832284at2759"/>
<dbReference type="EC" id="4.1.1.52" evidence="7"/>
<feature type="chain" id="PRO_5004824528" description="6-methylsalicylate decarboxylase" evidence="9">
    <location>
        <begin position="20"/>
        <end position="369"/>
    </location>
</feature>
<reference evidence="11 12" key="1">
    <citation type="submission" date="2013-03" db="EMBL/GenBank/DDBJ databases">
        <title>The Genome Sequence of Phialophora europaea CBS 101466.</title>
        <authorList>
            <consortium name="The Broad Institute Genomics Platform"/>
            <person name="Cuomo C."/>
            <person name="de Hoog S."/>
            <person name="Gorbushina A."/>
            <person name="Walker B."/>
            <person name="Young S.K."/>
            <person name="Zeng Q."/>
            <person name="Gargeya S."/>
            <person name="Fitzgerald M."/>
            <person name="Haas B."/>
            <person name="Abouelleil A."/>
            <person name="Allen A.W."/>
            <person name="Alvarado L."/>
            <person name="Arachchi H.M."/>
            <person name="Berlin A.M."/>
            <person name="Chapman S.B."/>
            <person name="Gainer-Dewar J."/>
            <person name="Goldberg J."/>
            <person name="Griggs A."/>
            <person name="Gujja S."/>
            <person name="Hansen M."/>
            <person name="Howarth C."/>
            <person name="Imamovic A."/>
            <person name="Ireland A."/>
            <person name="Larimer J."/>
            <person name="McCowan C."/>
            <person name="Murphy C."/>
            <person name="Pearson M."/>
            <person name="Poon T.W."/>
            <person name="Priest M."/>
            <person name="Roberts A."/>
            <person name="Saif S."/>
            <person name="Shea T."/>
            <person name="Sisk P."/>
            <person name="Sykes S."/>
            <person name="Wortman J."/>
            <person name="Nusbaum C."/>
            <person name="Birren B."/>
        </authorList>
    </citation>
    <scope>NUCLEOTIDE SEQUENCE [LARGE SCALE GENOMIC DNA]</scope>
    <source>
        <strain evidence="11 12">CBS 101466</strain>
    </source>
</reference>
<keyword evidence="3 8" id="KW-0210">Decarboxylase</keyword>
<dbReference type="EMBL" id="KB822721">
    <property type="protein sequence ID" value="ETN39650.1"/>
    <property type="molecule type" value="Genomic_DNA"/>
</dbReference>
<evidence type="ECO:0000313" key="12">
    <source>
        <dbReference type="Proteomes" id="UP000030752"/>
    </source>
</evidence>
<dbReference type="GO" id="GO:0016787">
    <property type="term" value="F:hydrolase activity"/>
    <property type="evidence" value="ECO:0007669"/>
    <property type="project" value="InterPro"/>
</dbReference>
<feature type="signal peptide" evidence="9">
    <location>
        <begin position="1"/>
        <end position="19"/>
    </location>
</feature>